<evidence type="ECO:0000313" key="3">
    <source>
        <dbReference type="Proteomes" id="UP000095401"/>
    </source>
</evidence>
<organism evidence="2 3">
    <name type="scientific">Acidihalobacter yilgarnensis</name>
    <dbReference type="NCBI Taxonomy" id="2819280"/>
    <lineage>
        <taxon>Bacteria</taxon>
        <taxon>Pseudomonadati</taxon>
        <taxon>Pseudomonadota</taxon>
        <taxon>Gammaproteobacteria</taxon>
        <taxon>Chromatiales</taxon>
        <taxon>Ectothiorhodospiraceae</taxon>
        <taxon>Acidihalobacter</taxon>
    </lineage>
</organism>
<dbReference type="InterPro" id="IPR025474">
    <property type="entry name" value="DUF4325"/>
</dbReference>
<dbReference type="KEGG" id="aprs:BI364_02755"/>
<name>A0A1D8IKR9_9GAMM</name>
<dbReference type="SUPFAM" id="SSF55874">
    <property type="entry name" value="ATPase domain of HSP90 chaperone/DNA topoisomerase II/histidine kinase"/>
    <property type="match status" value="1"/>
</dbReference>
<feature type="domain" description="DUF4325" evidence="1">
    <location>
        <begin position="333"/>
        <end position="397"/>
    </location>
</feature>
<dbReference type="AlphaFoldDB" id="A0A1D8IKR9"/>
<accession>A0A1D8IKR9</accession>
<dbReference type="InterPro" id="IPR036890">
    <property type="entry name" value="HATPase_C_sf"/>
</dbReference>
<dbReference type="Pfam" id="PF14213">
    <property type="entry name" value="DUF4325"/>
    <property type="match status" value="1"/>
</dbReference>
<dbReference type="Gene3D" id="3.30.565.10">
    <property type="entry name" value="Histidine kinase-like ATPase, C-terminal domain"/>
    <property type="match status" value="1"/>
</dbReference>
<sequence>MTEISRDNHVIRVSGDLKDFHYLLAQFHQGIEKAAYSELILDMSECTSAFQNSMLSVCAQVTAYREAGIDIELIPPKNPRLLSLFRNTNWGYFLDPRKFDQSHFRGHSRIPATRYKTPDEQQNSVNRIVNIVLGALPDLQRSNLAAFEWSINEITDNVLLHSESPIGGLVQVSTFEKNTKSIQFVVADAGVGIPQTLKGGRPDITSDTDALDKAIREGVTRDAKIGQGNGLFGTFRVCSKSNGYFQVDSGHARLEFNSKNGLSISNQNIPYSGTLVVATIDFTDPDLLEDALQFGGKPYKPIDYLELEYEKSDGIPINFILINECQAFGSRVSGRPLRQKLHNILRMSGSPQIAIDFDGVPVVSSSFADEAFGKLFLQLGPVQFMQKVKLINMADTVEGLINKAIAQRMQYGASDIDP</sequence>
<proteinExistence type="predicted"/>
<gene>
    <name evidence="2" type="ORF">BI364_02755</name>
</gene>
<keyword evidence="3" id="KW-1185">Reference proteome</keyword>
<evidence type="ECO:0000313" key="2">
    <source>
        <dbReference type="EMBL" id="AOU97066.1"/>
    </source>
</evidence>
<protein>
    <recommendedName>
        <fullName evidence="1">DUF4325 domain-containing protein</fullName>
    </recommendedName>
</protein>
<dbReference type="Proteomes" id="UP000095401">
    <property type="component" value="Chromosome"/>
</dbReference>
<evidence type="ECO:0000259" key="1">
    <source>
        <dbReference type="Pfam" id="PF14213"/>
    </source>
</evidence>
<reference evidence="3" key="1">
    <citation type="submission" date="2016-09" db="EMBL/GenBank/DDBJ databases">
        <title>Acidihalobacter prosperus F5.</title>
        <authorList>
            <person name="Khaleque H.N."/>
            <person name="Ramsay J.P."/>
            <person name="Kaksonen A.H."/>
            <person name="Boxall N.J."/>
            <person name="Watkin E.L.J."/>
        </authorList>
    </citation>
    <scope>NUCLEOTIDE SEQUENCE [LARGE SCALE GENOMIC DNA]</scope>
    <source>
        <strain evidence="3">F5</strain>
    </source>
</reference>
<dbReference type="RefSeq" id="WP_070077456.1">
    <property type="nucleotide sequence ID" value="NZ_CP017415.1"/>
</dbReference>
<dbReference type="EMBL" id="CP017415">
    <property type="protein sequence ID" value="AOU97066.1"/>
    <property type="molecule type" value="Genomic_DNA"/>
</dbReference>